<organism evidence="1 2">
    <name type="scientific">Ramazzottius varieornatus</name>
    <name type="common">Water bear</name>
    <name type="synonym">Tardigrade</name>
    <dbReference type="NCBI Taxonomy" id="947166"/>
    <lineage>
        <taxon>Eukaryota</taxon>
        <taxon>Metazoa</taxon>
        <taxon>Ecdysozoa</taxon>
        <taxon>Tardigrada</taxon>
        <taxon>Eutardigrada</taxon>
        <taxon>Parachela</taxon>
        <taxon>Hypsibioidea</taxon>
        <taxon>Ramazzottiidae</taxon>
        <taxon>Ramazzottius</taxon>
    </lineage>
</organism>
<proteinExistence type="predicted"/>
<dbReference type="AlphaFoldDB" id="A0A1D1UVC2"/>
<evidence type="ECO:0000313" key="1">
    <source>
        <dbReference type="EMBL" id="GAU91692.1"/>
    </source>
</evidence>
<reference evidence="1 2" key="1">
    <citation type="journal article" date="2016" name="Nat. Commun.">
        <title>Extremotolerant tardigrade genome and improved radiotolerance of human cultured cells by tardigrade-unique protein.</title>
        <authorList>
            <person name="Hashimoto T."/>
            <person name="Horikawa D.D."/>
            <person name="Saito Y."/>
            <person name="Kuwahara H."/>
            <person name="Kozuka-Hata H."/>
            <person name="Shin-I T."/>
            <person name="Minakuchi Y."/>
            <person name="Ohishi K."/>
            <person name="Motoyama A."/>
            <person name="Aizu T."/>
            <person name="Enomoto A."/>
            <person name="Kondo K."/>
            <person name="Tanaka S."/>
            <person name="Hara Y."/>
            <person name="Koshikawa S."/>
            <person name="Sagara H."/>
            <person name="Miura T."/>
            <person name="Yokobori S."/>
            <person name="Miyagawa K."/>
            <person name="Suzuki Y."/>
            <person name="Kubo T."/>
            <person name="Oyama M."/>
            <person name="Kohara Y."/>
            <person name="Fujiyama A."/>
            <person name="Arakawa K."/>
            <person name="Katayama T."/>
            <person name="Toyoda A."/>
            <person name="Kunieda T."/>
        </authorList>
    </citation>
    <scope>NUCLEOTIDE SEQUENCE [LARGE SCALE GENOMIC DNA]</scope>
    <source>
        <strain evidence="1 2">YOKOZUNA-1</strain>
    </source>
</reference>
<evidence type="ECO:0008006" key="3">
    <source>
        <dbReference type="Google" id="ProtNLM"/>
    </source>
</evidence>
<name>A0A1D1UVC2_RAMVA</name>
<comment type="caution">
    <text evidence="1">The sequence shown here is derived from an EMBL/GenBank/DDBJ whole genome shotgun (WGS) entry which is preliminary data.</text>
</comment>
<dbReference type="Proteomes" id="UP000186922">
    <property type="component" value="Unassembled WGS sequence"/>
</dbReference>
<sequence>MTSEALTGQDVARTLLDVLDIDIKVEVLAKEDRLKPVDGKAVWNENAYAVGVREFAKQIRTGQLATSVRDDVAFVTGKPPMTLRQWSEKYRQRLLDHTNA</sequence>
<gene>
    <name evidence="1" type="primary">RvY_03901-1</name>
    <name evidence="1" type="synonym">RvY_03901.1</name>
    <name evidence="1" type="ORF">RvY_03901</name>
</gene>
<evidence type="ECO:0000313" key="2">
    <source>
        <dbReference type="Proteomes" id="UP000186922"/>
    </source>
</evidence>
<dbReference type="EMBL" id="BDGG01000002">
    <property type="protein sequence ID" value="GAU91692.1"/>
    <property type="molecule type" value="Genomic_DNA"/>
</dbReference>
<keyword evidence="2" id="KW-1185">Reference proteome</keyword>
<accession>A0A1D1UVC2</accession>
<protein>
    <recommendedName>
        <fullName evidence="3">NmrA-like domain-containing protein</fullName>
    </recommendedName>
</protein>